<organism evidence="1 2">
    <name type="scientific">Akkermansia biwaensis</name>
    <dbReference type="NCBI Taxonomy" id="2946555"/>
    <lineage>
        <taxon>Bacteria</taxon>
        <taxon>Pseudomonadati</taxon>
        <taxon>Verrucomicrobiota</taxon>
        <taxon>Verrucomicrobiia</taxon>
        <taxon>Verrucomicrobiales</taxon>
        <taxon>Akkermansiaceae</taxon>
        <taxon>Akkermansia</taxon>
    </lineage>
</organism>
<name>A0ABM7ZFJ2_9BACT</name>
<evidence type="ECO:0000313" key="1">
    <source>
        <dbReference type="EMBL" id="BDL43402.1"/>
    </source>
</evidence>
<gene>
    <name evidence="1" type="ORF">Abiwalacus_09760</name>
</gene>
<accession>A0ABM7ZFJ2</accession>
<keyword evidence="2" id="KW-1185">Reference proteome</keyword>
<dbReference type="RefSeq" id="WP_215437346.1">
    <property type="nucleotide sequence ID" value="NZ_AP025943.1"/>
</dbReference>
<reference evidence="1" key="1">
    <citation type="submission" date="2022-06" db="EMBL/GenBank/DDBJ databases">
        <title>Akkermansia biwalacus sp. nov., an anaerobic mucin-degrading bacterium isolated from human intestine.</title>
        <authorList>
            <person name="Kobayashi Y."/>
            <person name="Inoue S."/>
            <person name="Kawahara T."/>
            <person name="Kohda N."/>
        </authorList>
    </citation>
    <scope>NUCLEOTIDE SEQUENCE</scope>
    <source>
        <strain evidence="1">WON2089</strain>
    </source>
</reference>
<evidence type="ECO:0000313" key="2">
    <source>
        <dbReference type="Proteomes" id="UP001062263"/>
    </source>
</evidence>
<proteinExistence type="predicted"/>
<protein>
    <submittedName>
        <fullName evidence="1">Uncharacterized protein</fullName>
    </submittedName>
</protein>
<dbReference type="Proteomes" id="UP001062263">
    <property type="component" value="Chromosome"/>
</dbReference>
<dbReference type="EMBL" id="AP025943">
    <property type="protein sequence ID" value="BDL43402.1"/>
    <property type="molecule type" value="Genomic_DNA"/>
</dbReference>
<sequence>MRLIKKFRNKYVEGPVPQMAMDGIGEVNITSYDSVTILFDDFFRTIHVPGKRADEETKHKLYQLMDEIDNRLFEFKK</sequence>